<accession>A0A3F3NRM2</accession>
<evidence type="ECO:0000313" key="2">
    <source>
        <dbReference type="EMBL" id="RBS35155.1"/>
    </source>
</evidence>
<name>A0A3F3NRM2_ENTFC</name>
<reference evidence="2 3" key="1">
    <citation type="submission" date="2015-06" db="EMBL/GenBank/DDBJ databases">
        <title>The Genome Sequence of Enterococcus faecium 131EA1.</title>
        <authorList>
            <consortium name="The Broad Institute Genomics Platform"/>
            <consortium name="The Broad Institute Genome Sequencing Center for Infectious Disease"/>
            <person name="Earl A.M."/>
            <person name="Van Tyne D."/>
            <person name="Lebreton F."/>
            <person name="Saavedra J.T."/>
            <person name="Gilmore M.S."/>
            <person name="Manson Mcguire A."/>
            <person name="Clock S."/>
            <person name="Crupain M."/>
            <person name="Rangan U."/>
            <person name="Young S."/>
            <person name="Abouelleil A."/>
            <person name="Cao P."/>
            <person name="Chapman S.B."/>
            <person name="Griggs A."/>
            <person name="Priest M."/>
            <person name="Shea T."/>
            <person name="Wortman J."/>
            <person name="Nusbaum C."/>
            <person name="Birren B."/>
        </authorList>
    </citation>
    <scope>NUCLEOTIDE SEQUENCE [LARGE SCALE GENOMIC DNA]</scope>
    <source>
        <strain evidence="2 3">131EA1</strain>
    </source>
</reference>
<proteinExistence type="predicted"/>
<feature type="signal peptide" evidence="1">
    <location>
        <begin position="1"/>
        <end position="25"/>
    </location>
</feature>
<dbReference type="Proteomes" id="UP000253144">
    <property type="component" value="Unassembled WGS sequence"/>
</dbReference>
<feature type="chain" id="PRO_5041076886" description="Lipoprotein" evidence="1">
    <location>
        <begin position="26"/>
        <end position="82"/>
    </location>
</feature>
<keyword evidence="1" id="KW-0732">Signal</keyword>
<protein>
    <recommendedName>
        <fullName evidence="4">Lipoprotein</fullName>
    </recommendedName>
</protein>
<evidence type="ECO:0000256" key="1">
    <source>
        <dbReference type="SAM" id="SignalP"/>
    </source>
</evidence>
<organism evidence="2 3">
    <name type="scientific">Enterococcus faecium</name>
    <name type="common">Streptococcus faecium</name>
    <dbReference type="NCBI Taxonomy" id="1352"/>
    <lineage>
        <taxon>Bacteria</taxon>
        <taxon>Bacillati</taxon>
        <taxon>Bacillota</taxon>
        <taxon>Bacilli</taxon>
        <taxon>Lactobacillales</taxon>
        <taxon>Enterococcaceae</taxon>
        <taxon>Enterococcus</taxon>
    </lineage>
</organism>
<gene>
    <name evidence="2" type="ORF">EB12_00583</name>
</gene>
<comment type="caution">
    <text evidence="2">The sequence shown here is derived from an EMBL/GenBank/DDBJ whole genome shotgun (WGS) entry which is preliminary data.</text>
</comment>
<dbReference type="AlphaFoldDB" id="A0A3F3NRM2"/>
<evidence type="ECO:0008006" key="4">
    <source>
        <dbReference type="Google" id="ProtNLM"/>
    </source>
</evidence>
<dbReference type="EMBL" id="LEQJ01000002">
    <property type="protein sequence ID" value="RBS35155.1"/>
    <property type="molecule type" value="Genomic_DNA"/>
</dbReference>
<dbReference type="PROSITE" id="PS51257">
    <property type="entry name" value="PROKAR_LIPOPROTEIN"/>
    <property type="match status" value="1"/>
</dbReference>
<sequence length="82" mass="9054">MYIMKRILFISLSNLLLLTACGTSASKNIPSDTQISNSIDSTISTNEKNSPVETSDIKVSTSAKNRVKKLSARLLYFKQTLN</sequence>
<evidence type="ECO:0000313" key="3">
    <source>
        <dbReference type="Proteomes" id="UP000253144"/>
    </source>
</evidence>